<dbReference type="SUPFAM" id="SSF52540">
    <property type="entry name" value="P-loop containing nucleoside triphosphate hydrolases"/>
    <property type="match status" value="1"/>
</dbReference>
<evidence type="ECO:0000256" key="1">
    <source>
        <dbReference type="SAM" id="Phobius"/>
    </source>
</evidence>
<keyword evidence="1" id="KW-1133">Transmembrane helix</keyword>
<dbReference type="Pfam" id="PF17784">
    <property type="entry name" value="Sulfotransfer_4"/>
    <property type="match status" value="1"/>
</dbReference>
<dbReference type="OrthoDB" id="408152at2759"/>
<organism evidence="2 3">
    <name type="scientific">Zasmidium cellare ATCC 36951</name>
    <dbReference type="NCBI Taxonomy" id="1080233"/>
    <lineage>
        <taxon>Eukaryota</taxon>
        <taxon>Fungi</taxon>
        <taxon>Dikarya</taxon>
        <taxon>Ascomycota</taxon>
        <taxon>Pezizomycotina</taxon>
        <taxon>Dothideomycetes</taxon>
        <taxon>Dothideomycetidae</taxon>
        <taxon>Mycosphaerellales</taxon>
        <taxon>Mycosphaerellaceae</taxon>
        <taxon>Zasmidium</taxon>
    </lineage>
</organism>
<dbReference type="GeneID" id="54557465"/>
<keyword evidence="1" id="KW-0812">Transmembrane</keyword>
<keyword evidence="1" id="KW-0472">Membrane</keyword>
<name>A0A6A6D264_ZASCE</name>
<dbReference type="EMBL" id="ML993581">
    <property type="protein sequence ID" value="KAF2172510.1"/>
    <property type="molecule type" value="Genomic_DNA"/>
</dbReference>
<sequence>MSSTKNALHRAFGIDVAAHGDLGNTTLDPNVNLEVIALGLSRTGTTSLQLALTKLGFGPSHQGVDAFRSLPRREAFIQLNKKLLNRTWQAGDPALSARLRDLMKGYRSSTDNPLCFLPDEVYAAYPNAKYILTTRPDGKNGWWKSIMDAAGWHTRRDFGRYVFRFLIWPVKFLRRTDDNVQDAHRLCEQKHGGFDADLYDKHNAHVQKLIPKDQLLVYDVREGWDPLCKFLEVAVPNEEFPKLNETGAMQKIYFGMMMYGAFYWTIYAGGAAVAAYIAWNPQLIAGLLSRSQDYVQSTMQKSGLR</sequence>
<evidence type="ECO:0000313" key="3">
    <source>
        <dbReference type="Proteomes" id="UP000799537"/>
    </source>
</evidence>
<reference evidence="2" key="1">
    <citation type="journal article" date="2020" name="Stud. Mycol.">
        <title>101 Dothideomycetes genomes: a test case for predicting lifestyles and emergence of pathogens.</title>
        <authorList>
            <person name="Haridas S."/>
            <person name="Albert R."/>
            <person name="Binder M."/>
            <person name="Bloem J."/>
            <person name="Labutti K."/>
            <person name="Salamov A."/>
            <person name="Andreopoulos B."/>
            <person name="Baker S."/>
            <person name="Barry K."/>
            <person name="Bills G."/>
            <person name="Bluhm B."/>
            <person name="Cannon C."/>
            <person name="Castanera R."/>
            <person name="Culley D."/>
            <person name="Daum C."/>
            <person name="Ezra D."/>
            <person name="Gonzalez J."/>
            <person name="Henrissat B."/>
            <person name="Kuo A."/>
            <person name="Liang C."/>
            <person name="Lipzen A."/>
            <person name="Lutzoni F."/>
            <person name="Magnuson J."/>
            <person name="Mondo S."/>
            <person name="Nolan M."/>
            <person name="Ohm R."/>
            <person name="Pangilinan J."/>
            <person name="Park H.-J."/>
            <person name="Ramirez L."/>
            <person name="Alfaro M."/>
            <person name="Sun H."/>
            <person name="Tritt A."/>
            <person name="Yoshinaga Y."/>
            <person name="Zwiers L.-H."/>
            <person name="Turgeon B."/>
            <person name="Goodwin S."/>
            <person name="Spatafora J."/>
            <person name="Crous P."/>
            <person name="Grigoriev I."/>
        </authorList>
    </citation>
    <scope>NUCLEOTIDE SEQUENCE</scope>
    <source>
        <strain evidence="2">ATCC 36951</strain>
    </source>
</reference>
<dbReference type="InterPro" id="IPR027417">
    <property type="entry name" value="P-loop_NTPase"/>
</dbReference>
<evidence type="ECO:0008006" key="4">
    <source>
        <dbReference type="Google" id="ProtNLM"/>
    </source>
</evidence>
<feature type="transmembrane region" description="Helical" evidence="1">
    <location>
        <begin position="252"/>
        <end position="279"/>
    </location>
</feature>
<dbReference type="PANTHER" id="PTHR36978:SF4">
    <property type="entry name" value="P-LOOP CONTAINING NUCLEOSIDE TRIPHOSPHATE HYDROLASE PROTEIN"/>
    <property type="match status" value="1"/>
</dbReference>
<protein>
    <recommendedName>
        <fullName evidence="4">Sulfotransferase domain-containing protein</fullName>
    </recommendedName>
</protein>
<keyword evidence="3" id="KW-1185">Reference proteome</keyword>
<dbReference type="Proteomes" id="UP000799537">
    <property type="component" value="Unassembled WGS sequence"/>
</dbReference>
<gene>
    <name evidence="2" type="ORF">M409DRAFT_17743</name>
</gene>
<dbReference type="PANTHER" id="PTHR36978">
    <property type="entry name" value="P-LOOP CONTAINING NUCLEOTIDE TRIPHOSPHATE HYDROLASE"/>
    <property type="match status" value="1"/>
</dbReference>
<dbReference type="AlphaFoldDB" id="A0A6A6D264"/>
<dbReference type="InterPro" id="IPR040632">
    <property type="entry name" value="Sulfotransfer_4"/>
</dbReference>
<proteinExistence type="predicted"/>
<evidence type="ECO:0000313" key="2">
    <source>
        <dbReference type="EMBL" id="KAF2172510.1"/>
    </source>
</evidence>
<dbReference type="Gene3D" id="3.40.50.300">
    <property type="entry name" value="P-loop containing nucleotide triphosphate hydrolases"/>
    <property type="match status" value="1"/>
</dbReference>
<accession>A0A6A6D264</accession>
<dbReference type="RefSeq" id="XP_033673399.1">
    <property type="nucleotide sequence ID" value="XM_033804193.1"/>
</dbReference>